<proteinExistence type="predicted"/>
<dbReference type="EMBL" id="CAJGYO010000018">
    <property type="protein sequence ID" value="CAD6337970.1"/>
    <property type="molecule type" value="Genomic_DNA"/>
</dbReference>
<protein>
    <submittedName>
        <fullName evidence="2">Uncharacterized protein</fullName>
    </submittedName>
</protein>
<accession>A0A811SB00</accession>
<evidence type="ECO:0000313" key="2">
    <source>
        <dbReference type="EMBL" id="CAD6337970.1"/>
    </source>
</evidence>
<name>A0A811SB00_9POAL</name>
<sequence>MEQLSKAIGPMDKLAVCTDACKGLEAAVSQVWPHCEKIEYFRHLMENMKKYYSGDIYAKNMWPAVRAYTPHKFKEKTMVLFAKRRKISTALTGGTLPAVIHQLNEASKGLCHLKVTKGHLEEAEVTEIYKDEEVRRHVMYLTKHICTYREWQGFKLLPPLSKKKKPPGRLKKSRKRTKKTAPRSGRKKAKKDQPPTDQGTPRTRAAVAREAAAKAAREVVETADKATTIAEAPE</sequence>
<evidence type="ECO:0000313" key="3">
    <source>
        <dbReference type="Proteomes" id="UP000604825"/>
    </source>
</evidence>
<dbReference type="OrthoDB" id="10596309at2759"/>
<evidence type="ECO:0000256" key="1">
    <source>
        <dbReference type="SAM" id="MobiDB-lite"/>
    </source>
</evidence>
<reference evidence="2" key="1">
    <citation type="submission" date="2020-10" db="EMBL/GenBank/DDBJ databases">
        <authorList>
            <person name="Han B."/>
            <person name="Lu T."/>
            <person name="Zhao Q."/>
            <person name="Huang X."/>
            <person name="Zhao Y."/>
        </authorList>
    </citation>
    <scope>NUCLEOTIDE SEQUENCE</scope>
</reference>
<organism evidence="2 3">
    <name type="scientific">Miscanthus lutarioriparius</name>
    <dbReference type="NCBI Taxonomy" id="422564"/>
    <lineage>
        <taxon>Eukaryota</taxon>
        <taxon>Viridiplantae</taxon>
        <taxon>Streptophyta</taxon>
        <taxon>Embryophyta</taxon>
        <taxon>Tracheophyta</taxon>
        <taxon>Spermatophyta</taxon>
        <taxon>Magnoliopsida</taxon>
        <taxon>Liliopsida</taxon>
        <taxon>Poales</taxon>
        <taxon>Poaceae</taxon>
        <taxon>PACMAD clade</taxon>
        <taxon>Panicoideae</taxon>
        <taxon>Andropogonodae</taxon>
        <taxon>Andropogoneae</taxon>
        <taxon>Saccharinae</taxon>
        <taxon>Miscanthus</taxon>
    </lineage>
</organism>
<feature type="region of interest" description="Disordered" evidence="1">
    <location>
        <begin position="158"/>
        <end position="234"/>
    </location>
</feature>
<gene>
    <name evidence="2" type="ORF">NCGR_LOCUS62068</name>
</gene>
<keyword evidence="3" id="KW-1185">Reference proteome</keyword>
<dbReference type="Proteomes" id="UP000604825">
    <property type="component" value="Unassembled WGS sequence"/>
</dbReference>
<comment type="caution">
    <text evidence="2">The sequence shown here is derived from an EMBL/GenBank/DDBJ whole genome shotgun (WGS) entry which is preliminary data.</text>
</comment>
<feature type="compositionally biased region" description="Basic residues" evidence="1">
    <location>
        <begin position="161"/>
        <end position="190"/>
    </location>
</feature>
<feature type="compositionally biased region" description="Basic and acidic residues" evidence="1">
    <location>
        <begin position="211"/>
        <end position="224"/>
    </location>
</feature>
<dbReference type="AlphaFoldDB" id="A0A811SB00"/>